<gene>
    <name evidence="1" type="ORF">GCM10023082_32940</name>
</gene>
<sequence length="233" mass="24044">MTEFVFMLTRGDRTVQDAHAVLDAVARVGLRHIGFKDIGLPFAELRVLARRIRELGARAYLEVVSEDAAAELRGVEAAPGLGVDAVLGGTRAVRAAGLLAGTGVEYWPFPGRVEGHPSVLRGPAADIVASARDLAAVPGVHGLDLLAHRFDGDAARLAARVVAAVDVPVLAAGSVDREERVAALRAAGVWGFTAGTAVLDGTFRVPAAPRGTAALLTAVLRSAEGPERAPAGT</sequence>
<evidence type="ECO:0000313" key="2">
    <source>
        <dbReference type="Proteomes" id="UP001499884"/>
    </source>
</evidence>
<accession>A0ABP7F822</accession>
<dbReference type="EMBL" id="BAABEP010000020">
    <property type="protein sequence ID" value="GAA3732909.1"/>
    <property type="molecule type" value="Genomic_DNA"/>
</dbReference>
<reference evidence="2" key="1">
    <citation type="journal article" date="2019" name="Int. J. Syst. Evol. Microbiol.">
        <title>The Global Catalogue of Microorganisms (GCM) 10K type strain sequencing project: providing services to taxonomists for standard genome sequencing and annotation.</title>
        <authorList>
            <consortium name="The Broad Institute Genomics Platform"/>
            <consortium name="The Broad Institute Genome Sequencing Center for Infectious Disease"/>
            <person name="Wu L."/>
            <person name="Ma J."/>
        </authorList>
    </citation>
    <scope>NUCLEOTIDE SEQUENCE [LARGE SCALE GENOMIC DNA]</scope>
    <source>
        <strain evidence="2">JCM 30846</strain>
    </source>
</reference>
<name>A0ABP7F822_9ACTN</name>
<keyword evidence="2" id="KW-1185">Reference proteome</keyword>
<dbReference type="InterPro" id="IPR011060">
    <property type="entry name" value="RibuloseP-bd_barrel"/>
</dbReference>
<evidence type="ECO:0000313" key="1">
    <source>
        <dbReference type="EMBL" id="GAA3732909.1"/>
    </source>
</evidence>
<dbReference type="Proteomes" id="UP001499884">
    <property type="component" value="Unassembled WGS sequence"/>
</dbReference>
<comment type="caution">
    <text evidence="1">The sequence shown here is derived from an EMBL/GenBank/DDBJ whole genome shotgun (WGS) entry which is preliminary data.</text>
</comment>
<dbReference type="RefSeq" id="WP_345647371.1">
    <property type="nucleotide sequence ID" value="NZ_BAABEP010000020.1"/>
</dbReference>
<dbReference type="SUPFAM" id="SSF51366">
    <property type="entry name" value="Ribulose-phoshate binding barrel"/>
    <property type="match status" value="1"/>
</dbReference>
<organism evidence="1 2">
    <name type="scientific">Streptomyces tremellae</name>
    <dbReference type="NCBI Taxonomy" id="1124239"/>
    <lineage>
        <taxon>Bacteria</taxon>
        <taxon>Bacillati</taxon>
        <taxon>Actinomycetota</taxon>
        <taxon>Actinomycetes</taxon>
        <taxon>Kitasatosporales</taxon>
        <taxon>Streptomycetaceae</taxon>
        <taxon>Streptomyces</taxon>
    </lineage>
</organism>
<proteinExistence type="predicted"/>
<protein>
    <submittedName>
        <fullName evidence="1">4-hydroxythreonine-4-phosphate dehydrogenase</fullName>
    </submittedName>
</protein>